<dbReference type="SMART" id="SM00179">
    <property type="entry name" value="EGF_CA"/>
    <property type="match status" value="2"/>
</dbReference>
<evidence type="ECO:0000256" key="2">
    <source>
        <dbReference type="ARBA" id="ARBA00022729"/>
    </source>
</evidence>
<dbReference type="Proteomes" id="UP000541181">
    <property type="component" value="Unassembled WGS sequence"/>
</dbReference>
<feature type="non-terminal residue" evidence="7">
    <location>
        <position position="1"/>
    </location>
</feature>
<dbReference type="PANTHER" id="PTHR24039">
    <property type="entry name" value="FIBRILLIN-RELATED"/>
    <property type="match status" value="1"/>
</dbReference>
<dbReference type="PANTHER" id="PTHR24039:SF55">
    <property type="entry name" value="FIBULIN-1"/>
    <property type="match status" value="1"/>
</dbReference>
<accession>A0A7K5GQS0</accession>
<evidence type="ECO:0000313" key="8">
    <source>
        <dbReference type="Proteomes" id="UP000541181"/>
    </source>
</evidence>
<dbReference type="Pfam" id="PF07645">
    <property type="entry name" value="EGF_CA"/>
    <property type="match status" value="2"/>
</dbReference>
<keyword evidence="2" id="KW-0732">Signal</keyword>
<keyword evidence="1 5" id="KW-0245">EGF-like domain</keyword>
<keyword evidence="3" id="KW-0677">Repeat</keyword>
<protein>
    <submittedName>
        <fullName evidence="7">CRE2A protein</fullName>
    </submittedName>
</protein>
<organism evidence="7 8">
    <name type="scientific">Chunga burmeisteri</name>
    <name type="common">Black-legged seriema</name>
    <dbReference type="NCBI Taxonomy" id="1352770"/>
    <lineage>
        <taxon>Eukaryota</taxon>
        <taxon>Metazoa</taxon>
        <taxon>Chordata</taxon>
        <taxon>Craniata</taxon>
        <taxon>Vertebrata</taxon>
        <taxon>Euteleostomi</taxon>
        <taxon>Archelosauria</taxon>
        <taxon>Archosauria</taxon>
        <taxon>Dinosauria</taxon>
        <taxon>Saurischia</taxon>
        <taxon>Theropoda</taxon>
        <taxon>Coelurosauria</taxon>
        <taxon>Aves</taxon>
        <taxon>Neognathae</taxon>
        <taxon>Neoaves</taxon>
        <taxon>Telluraves</taxon>
        <taxon>Australaves</taxon>
        <taxon>Cariamiformes</taxon>
        <taxon>Cariamidae</taxon>
        <taxon>Chunga</taxon>
    </lineage>
</organism>
<feature type="non-terminal residue" evidence="7">
    <location>
        <position position="108"/>
    </location>
</feature>
<comment type="caution">
    <text evidence="7">The sequence shown here is derived from an EMBL/GenBank/DDBJ whole genome shotgun (WGS) entry which is preliminary data.</text>
</comment>
<keyword evidence="4" id="KW-1015">Disulfide bond</keyword>
<sequence length="108" mass="11638">DLDECAASPCKDHQYCLNTDGSFSCKGLFLIYSCDASCVGCTGEGSDKCKTCASGYMKEDEKCTDIDECNLPEKVCIKVNQDCVNTSGSYKCVCSEGFEDKDGTCVQT</sequence>
<dbReference type="AlphaFoldDB" id="A0A7K5GQS0"/>
<dbReference type="InterPro" id="IPR018097">
    <property type="entry name" value="EGF_Ca-bd_CS"/>
</dbReference>
<dbReference type="EMBL" id="VZRC01000419">
    <property type="protein sequence ID" value="NWS59397.1"/>
    <property type="molecule type" value="Genomic_DNA"/>
</dbReference>
<name>A0A7K5GQS0_9AVES</name>
<proteinExistence type="predicted"/>
<dbReference type="PROSITE" id="PS50026">
    <property type="entry name" value="EGF_3"/>
    <property type="match status" value="1"/>
</dbReference>
<dbReference type="PROSITE" id="PS01187">
    <property type="entry name" value="EGF_CA"/>
    <property type="match status" value="1"/>
</dbReference>
<dbReference type="SUPFAM" id="SSF57196">
    <property type="entry name" value="EGF/Laminin"/>
    <property type="match status" value="1"/>
</dbReference>
<gene>
    <name evidence="7" type="primary">Creld2a</name>
    <name evidence="7" type="ORF">CHUBUR_R01356</name>
</gene>
<reference evidence="7 8" key="1">
    <citation type="submission" date="2019-09" db="EMBL/GenBank/DDBJ databases">
        <title>Bird 10,000 Genomes (B10K) Project - Family phase.</title>
        <authorList>
            <person name="Zhang G."/>
        </authorList>
    </citation>
    <scope>NUCLEOTIDE SEQUENCE [LARGE SCALE GENOMIC DNA]</scope>
    <source>
        <strain evidence="7">B10K-CU-031-22</strain>
    </source>
</reference>
<evidence type="ECO:0000259" key="6">
    <source>
        <dbReference type="PROSITE" id="PS50026"/>
    </source>
</evidence>
<dbReference type="InterPro" id="IPR049883">
    <property type="entry name" value="NOTCH1_EGF-like"/>
</dbReference>
<dbReference type="OrthoDB" id="19903at2759"/>
<dbReference type="Gene3D" id="2.10.25.10">
    <property type="entry name" value="Laminin"/>
    <property type="match status" value="2"/>
</dbReference>
<comment type="caution">
    <text evidence="5">Lacks conserved residue(s) required for the propagation of feature annotation.</text>
</comment>
<evidence type="ECO:0000313" key="7">
    <source>
        <dbReference type="EMBL" id="NWS59397.1"/>
    </source>
</evidence>
<evidence type="ECO:0000256" key="5">
    <source>
        <dbReference type="PROSITE-ProRule" id="PRU00076"/>
    </source>
</evidence>
<feature type="domain" description="EGF-like" evidence="6">
    <location>
        <begin position="65"/>
        <end position="104"/>
    </location>
</feature>
<dbReference type="GO" id="GO:0005509">
    <property type="term" value="F:calcium ion binding"/>
    <property type="evidence" value="ECO:0007669"/>
    <property type="project" value="InterPro"/>
</dbReference>
<keyword evidence="8" id="KW-1185">Reference proteome</keyword>
<dbReference type="FunFam" id="2.10.25.10:FF:000038">
    <property type="entry name" value="Fibrillin 2"/>
    <property type="match status" value="1"/>
</dbReference>
<evidence type="ECO:0000256" key="1">
    <source>
        <dbReference type="ARBA" id="ARBA00022536"/>
    </source>
</evidence>
<dbReference type="InterPro" id="IPR000742">
    <property type="entry name" value="EGF"/>
</dbReference>
<dbReference type="SMART" id="SM00181">
    <property type="entry name" value="EGF"/>
    <property type="match status" value="1"/>
</dbReference>
<dbReference type="PROSITE" id="PS00010">
    <property type="entry name" value="ASX_HYDROXYL"/>
    <property type="match status" value="1"/>
</dbReference>
<dbReference type="InterPro" id="IPR001881">
    <property type="entry name" value="EGF-like_Ca-bd_dom"/>
</dbReference>
<evidence type="ECO:0000256" key="3">
    <source>
        <dbReference type="ARBA" id="ARBA00022737"/>
    </source>
</evidence>
<evidence type="ECO:0000256" key="4">
    <source>
        <dbReference type="ARBA" id="ARBA00023157"/>
    </source>
</evidence>
<dbReference type="InterPro" id="IPR000152">
    <property type="entry name" value="EGF-type_Asp/Asn_hydroxyl_site"/>
</dbReference>